<dbReference type="InterPro" id="IPR003675">
    <property type="entry name" value="Rce1/LyrA-like_dom"/>
</dbReference>
<dbReference type="Pfam" id="PF02517">
    <property type="entry name" value="Rce1-like"/>
    <property type="match status" value="1"/>
</dbReference>
<dbReference type="Proteomes" id="UP001501787">
    <property type="component" value="Unassembled WGS sequence"/>
</dbReference>
<keyword evidence="3" id="KW-0645">Protease</keyword>
<gene>
    <name evidence="3" type="ORF">GCM10009129_06150</name>
</gene>
<keyword evidence="1" id="KW-1133">Transmembrane helix</keyword>
<dbReference type="PANTHER" id="PTHR36435">
    <property type="entry name" value="SLR1288 PROTEIN"/>
    <property type="match status" value="1"/>
</dbReference>
<evidence type="ECO:0000259" key="2">
    <source>
        <dbReference type="Pfam" id="PF02517"/>
    </source>
</evidence>
<dbReference type="GO" id="GO:0008237">
    <property type="term" value="F:metallopeptidase activity"/>
    <property type="evidence" value="ECO:0007669"/>
    <property type="project" value="UniProtKB-KW"/>
</dbReference>
<feature type="transmembrane region" description="Helical" evidence="1">
    <location>
        <begin position="20"/>
        <end position="46"/>
    </location>
</feature>
<keyword evidence="3" id="KW-0482">Metalloprotease</keyword>
<feature type="transmembrane region" description="Helical" evidence="1">
    <location>
        <begin position="140"/>
        <end position="161"/>
    </location>
</feature>
<protein>
    <submittedName>
        <fullName evidence="3">CPBP family intramembrane metalloprotease</fullName>
    </submittedName>
</protein>
<feature type="transmembrane region" description="Helical" evidence="1">
    <location>
        <begin position="107"/>
        <end position="128"/>
    </location>
</feature>
<keyword evidence="1" id="KW-0812">Transmembrane</keyword>
<evidence type="ECO:0000313" key="4">
    <source>
        <dbReference type="Proteomes" id="UP001501787"/>
    </source>
</evidence>
<feature type="domain" description="CAAX prenyl protease 2/Lysostaphin resistance protein A-like" evidence="2">
    <location>
        <begin position="146"/>
        <end position="243"/>
    </location>
</feature>
<organism evidence="3 4">
    <name type="scientific">Psychrobacter aestuarii</name>
    <dbReference type="NCBI Taxonomy" id="556327"/>
    <lineage>
        <taxon>Bacteria</taxon>
        <taxon>Pseudomonadati</taxon>
        <taxon>Pseudomonadota</taxon>
        <taxon>Gammaproteobacteria</taxon>
        <taxon>Moraxellales</taxon>
        <taxon>Moraxellaceae</taxon>
        <taxon>Psychrobacter</taxon>
    </lineage>
</organism>
<keyword evidence="3" id="KW-0378">Hydrolase</keyword>
<accession>A0ABP3FCB8</accession>
<keyword evidence="4" id="KW-1185">Reference proteome</keyword>
<dbReference type="EMBL" id="BAAAFR010000001">
    <property type="protein sequence ID" value="GAA0311591.1"/>
    <property type="molecule type" value="Genomic_DNA"/>
</dbReference>
<sequence length="254" mass="27790">MRVSSTAVAQPPVFSRLAVVVIVIGMLLLFLFTQLLGVYIAGFALLPEAQTLSALDILARGGSDGTIVSWSVLFSAVVLSALSIALIRWHGASAKDYLALRPITWRMTLGMLGLWLAYSLVSQALTYVLDQDPMLFMDVLYQSVSNVWLLVVVVVIVAPIYEELVFRGLLWSAIAEQFASSTHPNRGALVASVLTSVLFAGIHLQYGWYELGSLVVLALLFAYARFRSGSLLLPIILHMVNNGVAMWQFVSQMP</sequence>
<feature type="transmembrane region" description="Helical" evidence="1">
    <location>
        <begin position="231"/>
        <end position="250"/>
    </location>
</feature>
<dbReference type="RefSeq" id="WP_227691416.1">
    <property type="nucleotide sequence ID" value="NZ_BAAAFR010000001.1"/>
</dbReference>
<dbReference type="PANTHER" id="PTHR36435:SF1">
    <property type="entry name" value="CAAX AMINO TERMINAL PROTEASE FAMILY PROTEIN"/>
    <property type="match status" value="1"/>
</dbReference>
<feature type="transmembrane region" description="Helical" evidence="1">
    <location>
        <begin position="67"/>
        <end position="87"/>
    </location>
</feature>
<proteinExistence type="predicted"/>
<comment type="caution">
    <text evidence="3">The sequence shown here is derived from an EMBL/GenBank/DDBJ whole genome shotgun (WGS) entry which is preliminary data.</text>
</comment>
<reference evidence="4" key="1">
    <citation type="journal article" date="2019" name="Int. J. Syst. Evol. Microbiol.">
        <title>The Global Catalogue of Microorganisms (GCM) 10K type strain sequencing project: providing services to taxonomists for standard genome sequencing and annotation.</title>
        <authorList>
            <consortium name="The Broad Institute Genomics Platform"/>
            <consortium name="The Broad Institute Genome Sequencing Center for Infectious Disease"/>
            <person name="Wu L."/>
            <person name="Ma J."/>
        </authorList>
    </citation>
    <scope>NUCLEOTIDE SEQUENCE [LARGE SCALE GENOMIC DNA]</scope>
    <source>
        <strain evidence="4">JCM 16343</strain>
    </source>
</reference>
<keyword evidence="1" id="KW-0472">Membrane</keyword>
<dbReference type="InterPro" id="IPR052710">
    <property type="entry name" value="CAAX_protease"/>
</dbReference>
<evidence type="ECO:0000313" key="3">
    <source>
        <dbReference type="EMBL" id="GAA0311591.1"/>
    </source>
</evidence>
<name>A0ABP3FCB8_9GAMM</name>
<evidence type="ECO:0000256" key="1">
    <source>
        <dbReference type="SAM" id="Phobius"/>
    </source>
</evidence>